<keyword evidence="1" id="KW-0732">Signal</keyword>
<dbReference type="HOGENOM" id="CLU_520357_0_0_14"/>
<name>A0A061AC33_9MOLU</name>
<feature type="signal peptide" evidence="1">
    <location>
        <begin position="1"/>
        <end position="29"/>
    </location>
</feature>
<dbReference type="PROSITE" id="PS51257">
    <property type="entry name" value="PROKAR_LIPOPROTEIN"/>
    <property type="match status" value="1"/>
</dbReference>
<feature type="chain" id="PRO_5001593620" description="GLUG domain-containing protein" evidence="1">
    <location>
        <begin position="30"/>
        <end position="523"/>
    </location>
</feature>
<dbReference type="Gene3D" id="2.160.20.110">
    <property type="match status" value="1"/>
</dbReference>
<dbReference type="EMBL" id="LK028559">
    <property type="protein sequence ID" value="CDR31388.1"/>
    <property type="molecule type" value="Genomic_DNA"/>
</dbReference>
<evidence type="ECO:0008006" key="4">
    <source>
        <dbReference type="Google" id="ProtNLM"/>
    </source>
</evidence>
<dbReference type="RefSeq" id="WP_045749807.1">
    <property type="nucleotide sequence ID" value="NZ_FUZK01000001.1"/>
</dbReference>
<keyword evidence="3" id="KW-1185">Reference proteome</keyword>
<dbReference type="STRING" id="35623.Aocu_13150"/>
<gene>
    <name evidence="2" type="ORF">Aocu_13150</name>
</gene>
<dbReference type="OrthoDB" id="383949at2"/>
<accession>A0A061AC33</accession>
<dbReference type="KEGG" id="aoc:Aocu_13150"/>
<proteinExistence type="predicted"/>
<protein>
    <recommendedName>
        <fullName evidence="4">GLUG domain-containing protein</fullName>
    </recommendedName>
</protein>
<dbReference type="Proteomes" id="UP000032434">
    <property type="component" value="Chromosome 1"/>
</dbReference>
<dbReference type="InParanoid" id="A0A061AC33"/>
<evidence type="ECO:0000256" key="1">
    <source>
        <dbReference type="SAM" id="SignalP"/>
    </source>
</evidence>
<evidence type="ECO:0000313" key="3">
    <source>
        <dbReference type="Proteomes" id="UP000032434"/>
    </source>
</evidence>
<dbReference type="AlphaFoldDB" id="A0A061AC33"/>
<organism evidence="2 3">
    <name type="scientific">Acholeplasma oculi</name>
    <dbReference type="NCBI Taxonomy" id="35623"/>
    <lineage>
        <taxon>Bacteria</taxon>
        <taxon>Bacillati</taxon>
        <taxon>Mycoplasmatota</taxon>
        <taxon>Mollicutes</taxon>
        <taxon>Acholeplasmatales</taxon>
        <taxon>Acholeplasmataceae</taxon>
        <taxon>Acholeplasma</taxon>
    </lineage>
</organism>
<reference evidence="3" key="1">
    <citation type="submission" date="2014-05" db="EMBL/GenBank/DDBJ databases">
        <authorList>
            <person name="Kube M."/>
        </authorList>
    </citation>
    <scope>NUCLEOTIDE SEQUENCE [LARGE SCALE GENOMIC DNA]</scope>
</reference>
<evidence type="ECO:0000313" key="2">
    <source>
        <dbReference type="EMBL" id="CDR31388.1"/>
    </source>
</evidence>
<sequence length="523" mass="56976">MKRFITLTVLLLTLLLVACTQPVKSNARAYVTSVVANTQDASFRVEVRDPDNELEHRTFVIKIESASHGLEEVIEIPKNGVRTINFENLNRETTYAVRVLGRKAGADLELYYKSDAVKTVKQGDVEKDPLMISTKEEFLNMDSKKHYKLTADLDFQDESFAPLFSSGAPFNGSFDGDNHTIKNINLVAESDVYKSYLSIFGYASKSTIKNIKFDNITIDNASKPYIGIHYVGIVVSKISNNEFLLDNIEITNSDVTIKHNLNQSATNRNLYIGLLGGSLQGTISNITIKDSSLNVIQNGVNGTYSGADAATTGTYIGGVVGLIEQDKGINISNIAFMDSEVNVEINQDKKSLGTGQIYIGSIFGSYRSDKNVSNLVSNGQIHVTHTKHQDTEDTKLDMLYVGGLVGSMTKASLQEAYFFGAVEATLSHPLNRVYTGLVAAQATKSGVRILGGGSILVQSSTGTQIVPTSEVYPYTWREKSSEVKVLSTSTITIDGQLADLSGFGVETPDTFLTSDFIKNLLAA</sequence>
<dbReference type="PATRIC" id="fig|35623.3.peg.1314"/>